<reference evidence="2" key="1">
    <citation type="journal article" date="2023" name="G3 (Bethesda)">
        <title>Whole genome assembly and annotation of the endangered Caribbean coral Acropora cervicornis.</title>
        <authorList>
            <person name="Selwyn J.D."/>
            <person name="Vollmer S.V."/>
        </authorList>
    </citation>
    <scope>NUCLEOTIDE SEQUENCE</scope>
    <source>
        <strain evidence="2">K2</strain>
    </source>
</reference>
<comment type="caution">
    <text evidence="2">The sequence shown here is derived from an EMBL/GenBank/DDBJ whole genome shotgun (WGS) entry which is preliminary data.</text>
</comment>
<organism evidence="2 3">
    <name type="scientific">Acropora cervicornis</name>
    <name type="common">Staghorn coral</name>
    <dbReference type="NCBI Taxonomy" id="6130"/>
    <lineage>
        <taxon>Eukaryota</taxon>
        <taxon>Metazoa</taxon>
        <taxon>Cnidaria</taxon>
        <taxon>Anthozoa</taxon>
        <taxon>Hexacorallia</taxon>
        <taxon>Scleractinia</taxon>
        <taxon>Astrocoeniina</taxon>
        <taxon>Acroporidae</taxon>
        <taxon>Acropora</taxon>
    </lineage>
</organism>
<gene>
    <name evidence="2" type="ORF">P5673_027008</name>
</gene>
<dbReference type="Proteomes" id="UP001249851">
    <property type="component" value="Unassembled WGS sequence"/>
</dbReference>
<reference evidence="2" key="2">
    <citation type="journal article" date="2023" name="Science">
        <title>Genomic signatures of disease resistance in endangered staghorn corals.</title>
        <authorList>
            <person name="Vollmer S.V."/>
            <person name="Selwyn J.D."/>
            <person name="Despard B.A."/>
            <person name="Roesel C.L."/>
        </authorList>
    </citation>
    <scope>NUCLEOTIDE SEQUENCE</scope>
    <source>
        <strain evidence="2">K2</strain>
    </source>
</reference>
<proteinExistence type="predicted"/>
<dbReference type="AlphaFoldDB" id="A0AAD9UW88"/>
<evidence type="ECO:0000256" key="1">
    <source>
        <dbReference type="SAM" id="MobiDB-lite"/>
    </source>
</evidence>
<feature type="region of interest" description="Disordered" evidence="1">
    <location>
        <begin position="1"/>
        <end position="33"/>
    </location>
</feature>
<feature type="compositionally biased region" description="Basic and acidic residues" evidence="1">
    <location>
        <begin position="19"/>
        <end position="33"/>
    </location>
</feature>
<evidence type="ECO:0000313" key="2">
    <source>
        <dbReference type="EMBL" id="KAK2552002.1"/>
    </source>
</evidence>
<feature type="non-terminal residue" evidence="2">
    <location>
        <position position="1"/>
    </location>
</feature>
<keyword evidence="3" id="KW-1185">Reference proteome</keyword>
<name>A0AAD9UW88_ACRCE</name>
<dbReference type="EMBL" id="JARQWQ010000091">
    <property type="protein sequence ID" value="KAK2552002.1"/>
    <property type="molecule type" value="Genomic_DNA"/>
</dbReference>
<protein>
    <submittedName>
        <fullName evidence="2">Uncharacterized protein</fullName>
    </submittedName>
</protein>
<accession>A0AAD9UW88</accession>
<feature type="compositionally biased region" description="Polar residues" evidence="1">
    <location>
        <begin position="1"/>
        <end position="11"/>
    </location>
</feature>
<evidence type="ECO:0000313" key="3">
    <source>
        <dbReference type="Proteomes" id="UP001249851"/>
    </source>
</evidence>
<sequence length="127" mass="14432">VTANRNKCSTSDPEESEVVDTREAASAASHEDASVKIVSSDHEAFVYQSSITLPLTCSDVCCALPQEKPFQANDFKARNKDRTFQTKKFKRGPRVGERDHQIIIGQVVSKEMYAFRAKFREFRMREV</sequence>